<dbReference type="Pfam" id="PF26628">
    <property type="entry name" value="DUF8202"/>
    <property type="match status" value="1"/>
</dbReference>
<keyword evidence="6" id="KW-1015">Disulfide bond</keyword>
<evidence type="ECO:0000259" key="9">
    <source>
        <dbReference type="SMART" id="SM00560"/>
    </source>
</evidence>
<evidence type="ECO:0000256" key="8">
    <source>
        <dbReference type="SAM" id="SignalP"/>
    </source>
</evidence>
<dbReference type="EMBL" id="JBHTJH010000005">
    <property type="protein sequence ID" value="MFD0862452.1"/>
    <property type="molecule type" value="Genomic_DNA"/>
</dbReference>
<dbReference type="InterPro" id="IPR006558">
    <property type="entry name" value="LamG-like"/>
</dbReference>
<name>A0ABW3CZ22_9FLAO</name>
<dbReference type="RefSeq" id="WP_386407463.1">
    <property type="nucleotide sequence ID" value="NZ_JBHTJH010000005.1"/>
</dbReference>
<feature type="chain" id="PRO_5047029924" evidence="8">
    <location>
        <begin position="28"/>
        <end position="1944"/>
    </location>
</feature>
<evidence type="ECO:0000256" key="1">
    <source>
        <dbReference type="ARBA" id="ARBA00004138"/>
    </source>
</evidence>
<dbReference type="Pfam" id="PF22544">
    <property type="entry name" value="HYDIN_VesB_CFA65-like_Ig"/>
    <property type="match status" value="1"/>
</dbReference>
<dbReference type="SMART" id="SM00560">
    <property type="entry name" value="LamGL"/>
    <property type="match status" value="1"/>
</dbReference>
<keyword evidence="4 8" id="KW-0732">Signal</keyword>
<dbReference type="Gene3D" id="2.60.120.200">
    <property type="match status" value="1"/>
</dbReference>
<proteinExistence type="predicted"/>
<dbReference type="InterPro" id="IPR053879">
    <property type="entry name" value="HYDIN_VesB_CFA65-like_Ig"/>
</dbReference>
<evidence type="ECO:0000256" key="2">
    <source>
        <dbReference type="ARBA" id="ARBA00004496"/>
    </source>
</evidence>
<evidence type="ECO:0000313" key="11">
    <source>
        <dbReference type="Proteomes" id="UP001596978"/>
    </source>
</evidence>
<evidence type="ECO:0000256" key="7">
    <source>
        <dbReference type="ARBA" id="ARBA00023273"/>
    </source>
</evidence>
<protein>
    <submittedName>
        <fullName evidence="10">Choice-of-anchor D domain-containing protein</fullName>
    </submittedName>
</protein>
<evidence type="ECO:0000256" key="4">
    <source>
        <dbReference type="ARBA" id="ARBA00022729"/>
    </source>
</evidence>
<keyword evidence="5" id="KW-0969">Cilium</keyword>
<keyword evidence="7" id="KW-0966">Cell projection</keyword>
<keyword evidence="11" id="KW-1185">Reference proteome</keyword>
<gene>
    <name evidence="10" type="ORF">ACFQ1M_09525</name>
</gene>
<keyword evidence="3" id="KW-0963">Cytoplasm</keyword>
<dbReference type="NCBIfam" id="NF012200">
    <property type="entry name" value="choice_anch_D"/>
    <property type="match status" value="2"/>
</dbReference>
<evidence type="ECO:0000256" key="6">
    <source>
        <dbReference type="ARBA" id="ARBA00023157"/>
    </source>
</evidence>
<dbReference type="InterPro" id="IPR026444">
    <property type="entry name" value="Secre_tail"/>
</dbReference>
<comment type="subcellular location">
    <subcellularLocation>
        <location evidence="1">Cell projection</location>
        <location evidence="1">Cilium</location>
    </subcellularLocation>
    <subcellularLocation>
        <location evidence="2">Cytoplasm</location>
    </subcellularLocation>
</comment>
<accession>A0ABW3CZ22</accession>
<organism evidence="10 11">
    <name type="scientific">Sungkyunkwania multivorans</name>
    <dbReference type="NCBI Taxonomy" id="1173618"/>
    <lineage>
        <taxon>Bacteria</taxon>
        <taxon>Pseudomonadati</taxon>
        <taxon>Bacteroidota</taxon>
        <taxon>Flavobacteriia</taxon>
        <taxon>Flavobacteriales</taxon>
        <taxon>Flavobacteriaceae</taxon>
        <taxon>Sungkyunkwania</taxon>
    </lineage>
</organism>
<dbReference type="NCBIfam" id="TIGR04183">
    <property type="entry name" value="Por_Secre_tail"/>
    <property type="match status" value="1"/>
</dbReference>
<dbReference type="Pfam" id="PF18962">
    <property type="entry name" value="Por_Secre_tail"/>
    <property type="match status" value="1"/>
</dbReference>
<feature type="domain" description="LamG-like jellyroll fold" evidence="9">
    <location>
        <begin position="1121"/>
        <end position="1256"/>
    </location>
</feature>
<evidence type="ECO:0000256" key="5">
    <source>
        <dbReference type="ARBA" id="ARBA00023069"/>
    </source>
</evidence>
<dbReference type="InterPro" id="IPR058515">
    <property type="entry name" value="DUF8202"/>
</dbReference>
<feature type="signal peptide" evidence="8">
    <location>
        <begin position="1"/>
        <end position="27"/>
    </location>
</feature>
<sequence>MKKIILLGRLAVALLFIATASSFDLQAQVTIQNQGFDGTGVDTWGYTQNPGSGTIFLTSFYTEPTSPNALSLRGGPGDQTNPNVVFNNVNIAGYTGVTLSVDYAQYRVESTDDLDMSVSYDNGATWPTTVTITDGNFGGADRSFDFGAEGGGYVPYPYVFNVPAAATQIMVRFQFTETAAFSNTSDYFFIDDVRLEGFLPSPEMDVIGNGVDIADGDTTPSVTDDTHFGSSLVGVPVVHTFTIENDATGSAALNLTGAPRVALTGSADFAVTVQPLLGTVAVGNTTTFQVTFTPTAGGPQTAEVSIANNDNDENPYNFTIQGIGISPTREISVSGNGVEIVDGDNTPSLLDHTDFGTVIGGTIVRTFTVTNYGNTNLSLTGVPVAVITGSGAPDFSVTVQPPNTVTPTSSATFEVTYTSSGIGVSTATVRIQNNDMGENPYNFVITAETVGTDVSVYCEDFTGSSGWTATSTTNGDWSEGTEGTMSAGATGRYAYSDRFSGQYQNNTFIEYESPSYDLTGYEHLRLQLDYNIDIEANDDVLNIYFSNDGGTNWYRLGYSDPGEGTNWYNTYNGTTYGWTGDSGGWTAAEIDLESMGFDNQSDVRFRVRFDSDGGTTDVGVAFDNFCIVGDPIVTRSYLACGPGGVGDDLELWLKADSMVGSVADGTVIDTWVDQAFGTQWTNGTASGAERPTFYDNATNNVNFNPVVHFDGSNAMYGKKGFFNHEIYVVINPGNPISSTLGTEDVFLGDDYLEIPAAQDVTGISIGNTSARFVDDLVAYNQGAETNYGKGIISNTLSYDRPVIFSTSINSTGDGMDLYLDGINLDLLGASQEVNLATYKDILDTRWWLGRSEFFGPSFQGDMLEVIVFSSTKSATDKIMIESYLAMKYGITMGLYPDATAGIPHVPKALYDSSLTPIWDTTINAGYTYNVAAVGRDDCAGLYQKQAKSIDPGSVLTIGLGDIYATNSANPNTFDDDFDFLVWGTNGGDMNNSGTPINVNLGPTTVTTVTDVPNRVWKITERATGDIGTAKISVATADLASLPALSGNDAYVMILADDSGFTTGVETVFLDTVGPNQEAYYDFDGTKFFTIGVAHETLADRHMEFDGTNDFAQIGDRVDITGAFSISAWIYNDGSNDANGDKTIISKRGAAADGYHFLVTDSNNVVMRFNGTPSNILTSNTSLPDGQWRHVAFTFDGTAGRLYIDGVLDNSRNMSNPTANSNYLSIGARYLDKFTEADYFKGNLEEIRIWNSALTVDQIRYIMNQEIENDGSGNVDGEILPLTVTKNEINSIPWNNLLAYYNMNSFIGTHVNDVSGNGNRGSLVVPDNFTLRDQTAPLPYVSVGTGNGDWDNDSNWANGTIAYVPNEELTINGTPTRIDWNIVSVGHNIAADRDVTVLGLMSTANELSIQNDSGLTVTHYLSLDGIIDLEDESQLVQDTDSDLAVTSAGYIERDQQGTADSYTYNYWSSPVGAINTTANNQSIQLATALMDGTTAAAPVGVNYQAAYNAADGGPTSPITISSYWIYKFVNGPADDINAWIGTGAGGNIAAGEGFTMKGAGTGGVFTDQNYVFTGKPNNGDISVSLSAGNEYLVGNPYPSALDANEFITDNPTTTGSLYFWQHWGGGSHILGDYQGGYAIYNLSGGVAAASHPSVNQSGSGTKTPERYVPVAQGFYVVGAANGTVNFENDQRIFVTEGSGNSIYIRGEASSRTDNRVVEEDTRTKVRLKVTTPGEITRELLLAIDQNTTNGIDWAYDAKLTESQYDDAYWMIEDIAHVIQAIPDSQEDKQLQLGVKAASAGNVTFEIAGIENDDANMGLYIKDKDTDEIYDLRLAAAEINLEAAGEFNDRFELLFSDPFALSVEESLLDKVKANYLSDRKIIRIENGNNSNLNTASIYNMMGQRVNTWNLNAESIQEIPVANLKNGGYILKVETDNEEITKKFIVN</sequence>
<dbReference type="InterPro" id="IPR013320">
    <property type="entry name" value="ConA-like_dom_sf"/>
</dbReference>
<dbReference type="InterPro" id="IPR013783">
    <property type="entry name" value="Ig-like_fold"/>
</dbReference>
<dbReference type="Proteomes" id="UP001596978">
    <property type="component" value="Unassembled WGS sequence"/>
</dbReference>
<comment type="caution">
    <text evidence="10">The sequence shown here is derived from an EMBL/GenBank/DDBJ whole genome shotgun (WGS) entry which is preliminary data.</text>
</comment>
<dbReference type="Gene3D" id="2.60.120.260">
    <property type="entry name" value="Galactose-binding domain-like"/>
    <property type="match status" value="2"/>
</dbReference>
<dbReference type="SUPFAM" id="SSF49899">
    <property type="entry name" value="Concanavalin A-like lectins/glucanases"/>
    <property type="match status" value="1"/>
</dbReference>
<reference evidence="11" key="1">
    <citation type="journal article" date="2019" name="Int. J. Syst. Evol. Microbiol.">
        <title>The Global Catalogue of Microorganisms (GCM) 10K type strain sequencing project: providing services to taxonomists for standard genome sequencing and annotation.</title>
        <authorList>
            <consortium name="The Broad Institute Genomics Platform"/>
            <consortium name="The Broad Institute Genome Sequencing Center for Infectious Disease"/>
            <person name="Wu L."/>
            <person name="Ma J."/>
        </authorList>
    </citation>
    <scope>NUCLEOTIDE SEQUENCE [LARGE SCALE GENOMIC DNA]</scope>
    <source>
        <strain evidence="11">CCUG 62952</strain>
    </source>
</reference>
<dbReference type="Pfam" id="PF13385">
    <property type="entry name" value="Laminin_G_3"/>
    <property type="match status" value="1"/>
</dbReference>
<dbReference type="Gene3D" id="2.60.40.10">
    <property type="entry name" value="Immunoglobulins"/>
    <property type="match status" value="2"/>
</dbReference>
<evidence type="ECO:0000313" key="10">
    <source>
        <dbReference type="EMBL" id="MFD0862452.1"/>
    </source>
</evidence>
<evidence type="ECO:0000256" key="3">
    <source>
        <dbReference type="ARBA" id="ARBA00022490"/>
    </source>
</evidence>